<keyword evidence="3" id="KW-1185">Reference proteome</keyword>
<dbReference type="EMBL" id="VJWA01000001">
    <property type="protein sequence ID" value="TRW17672.1"/>
    <property type="molecule type" value="Genomic_DNA"/>
</dbReference>
<proteinExistence type="predicted"/>
<dbReference type="PANTHER" id="PTHR46623">
    <property type="entry name" value="CARBOXYMETHYLENEBUTENOLIDASE-RELATED"/>
    <property type="match status" value="1"/>
</dbReference>
<evidence type="ECO:0000259" key="1">
    <source>
        <dbReference type="Pfam" id="PF01738"/>
    </source>
</evidence>
<dbReference type="OrthoDB" id="9771666at2"/>
<organism evidence="2 3">
    <name type="scientific">Glacieibacterium frigidum</name>
    <dbReference type="NCBI Taxonomy" id="2593303"/>
    <lineage>
        <taxon>Bacteria</taxon>
        <taxon>Pseudomonadati</taxon>
        <taxon>Pseudomonadota</taxon>
        <taxon>Alphaproteobacteria</taxon>
        <taxon>Sphingomonadales</taxon>
        <taxon>Sphingosinicellaceae</taxon>
        <taxon>Glacieibacterium</taxon>
    </lineage>
</organism>
<dbReference type="Pfam" id="PF01738">
    <property type="entry name" value="DLH"/>
    <property type="match status" value="1"/>
</dbReference>
<dbReference type="InterPro" id="IPR002925">
    <property type="entry name" value="Dienelactn_hydro"/>
</dbReference>
<gene>
    <name evidence="2" type="ORF">FMM06_05870</name>
</gene>
<name>A0A552UHI2_9SPHN</name>
<protein>
    <submittedName>
        <fullName evidence="2">Dienelactone hydrolase family protein</fullName>
    </submittedName>
</protein>
<sequence>MLTLTRPEGTDPRDLDLSRRGLAALLAAGYAAFSSGAEAAAIMTPGEGLVQESVTLPGGLPAFVARPAAKGRYGMVIVVNEIFGVHEYIKDICRRLATLGYVAVAPEFFYRANTGNILATTTDRAVMMKIVAQAKHEQVMGDVGTTLDWATKQAFVAPKRIGITGFCWGGTVTWMAAARFPAIKAGVAWYGRLAPPAPPKADAPPPANPPEVRQYPFDIAAGLKTPVLGLYGGLDKGIPAADVEAMRGKLGTRGELVLYPNAEHGFHADYRPSYNPEAAADGWARLQAWFKTHGVPAGKA</sequence>
<keyword evidence="2" id="KW-0378">Hydrolase</keyword>
<dbReference type="AlphaFoldDB" id="A0A552UHI2"/>
<dbReference type="InterPro" id="IPR051049">
    <property type="entry name" value="Dienelactone_hydrolase-like"/>
</dbReference>
<dbReference type="SUPFAM" id="SSF53474">
    <property type="entry name" value="alpha/beta-Hydrolases"/>
    <property type="match status" value="1"/>
</dbReference>
<comment type="caution">
    <text evidence="2">The sequence shown here is derived from an EMBL/GenBank/DDBJ whole genome shotgun (WGS) entry which is preliminary data.</text>
</comment>
<dbReference type="RefSeq" id="WP_144236364.1">
    <property type="nucleotide sequence ID" value="NZ_VJWA01000001.1"/>
</dbReference>
<dbReference type="InterPro" id="IPR029058">
    <property type="entry name" value="AB_hydrolase_fold"/>
</dbReference>
<reference evidence="2 3" key="1">
    <citation type="submission" date="2019-07" db="EMBL/GenBank/DDBJ databases">
        <title>Novel species isolated from glacier.</title>
        <authorList>
            <person name="Liu Q."/>
            <person name="Xin Y.-H."/>
        </authorList>
    </citation>
    <scope>NUCLEOTIDE SEQUENCE [LARGE SCALE GENOMIC DNA]</scope>
    <source>
        <strain evidence="2 3">LB1R16</strain>
    </source>
</reference>
<evidence type="ECO:0000313" key="3">
    <source>
        <dbReference type="Proteomes" id="UP000317894"/>
    </source>
</evidence>
<dbReference type="Gene3D" id="3.40.50.1820">
    <property type="entry name" value="alpha/beta hydrolase"/>
    <property type="match status" value="1"/>
</dbReference>
<feature type="domain" description="Dienelactone hydrolase" evidence="1">
    <location>
        <begin position="61"/>
        <end position="293"/>
    </location>
</feature>
<evidence type="ECO:0000313" key="2">
    <source>
        <dbReference type="EMBL" id="TRW17672.1"/>
    </source>
</evidence>
<accession>A0A552UHI2</accession>
<dbReference type="Proteomes" id="UP000317894">
    <property type="component" value="Unassembled WGS sequence"/>
</dbReference>
<dbReference type="PANTHER" id="PTHR46623:SF6">
    <property type="entry name" value="ALPHA_BETA-HYDROLASES SUPERFAMILY PROTEIN"/>
    <property type="match status" value="1"/>
</dbReference>
<dbReference type="GO" id="GO:0016787">
    <property type="term" value="F:hydrolase activity"/>
    <property type="evidence" value="ECO:0007669"/>
    <property type="project" value="UniProtKB-KW"/>
</dbReference>